<accession>A0A1L9RPU5</accession>
<feature type="chain" id="PRO_5013199849" description="WSC domain-containing protein" evidence="3">
    <location>
        <begin position="18"/>
        <end position="296"/>
    </location>
</feature>
<evidence type="ECO:0000256" key="1">
    <source>
        <dbReference type="SAM" id="MobiDB-lite"/>
    </source>
</evidence>
<evidence type="ECO:0000256" key="2">
    <source>
        <dbReference type="SAM" id="Phobius"/>
    </source>
</evidence>
<feature type="transmembrane region" description="Helical" evidence="2">
    <location>
        <begin position="210"/>
        <end position="232"/>
    </location>
</feature>
<feature type="signal peptide" evidence="3">
    <location>
        <begin position="1"/>
        <end position="17"/>
    </location>
</feature>
<evidence type="ECO:0000313" key="4">
    <source>
        <dbReference type="EMBL" id="OJJ36961.1"/>
    </source>
</evidence>
<keyword evidence="2" id="KW-1133">Transmembrane helix</keyword>
<evidence type="ECO:0000313" key="5">
    <source>
        <dbReference type="Proteomes" id="UP000184383"/>
    </source>
</evidence>
<evidence type="ECO:0000256" key="3">
    <source>
        <dbReference type="SAM" id="SignalP"/>
    </source>
</evidence>
<keyword evidence="5" id="KW-1185">Reference proteome</keyword>
<organism evidence="4 5">
    <name type="scientific">Aspergillus wentii DTO 134E9</name>
    <dbReference type="NCBI Taxonomy" id="1073089"/>
    <lineage>
        <taxon>Eukaryota</taxon>
        <taxon>Fungi</taxon>
        <taxon>Dikarya</taxon>
        <taxon>Ascomycota</taxon>
        <taxon>Pezizomycotina</taxon>
        <taxon>Eurotiomycetes</taxon>
        <taxon>Eurotiomycetidae</taxon>
        <taxon>Eurotiales</taxon>
        <taxon>Aspergillaceae</taxon>
        <taxon>Aspergillus</taxon>
        <taxon>Aspergillus subgen. Cremei</taxon>
    </lineage>
</organism>
<dbReference type="VEuPathDB" id="FungiDB:ASPWEDRAFT_436878"/>
<dbReference type="GeneID" id="63751930"/>
<dbReference type="Proteomes" id="UP000184383">
    <property type="component" value="Unassembled WGS sequence"/>
</dbReference>
<keyword evidence="2" id="KW-0812">Transmembrane</keyword>
<keyword evidence="2" id="KW-0472">Membrane</keyword>
<gene>
    <name evidence="4" type="ORF">ASPWEDRAFT_436878</name>
</gene>
<reference evidence="5" key="1">
    <citation type="journal article" date="2017" name="Genome Biol.">
        <title>Comparative genomics reveals high biological diversity and specific adaptations in the industrially and medically important fungal genus Aspergillus.</title>
        <authorList>
            <person name="de Vries R.P."/>
            <person name="Riley R."/>
            <person name="Wiebenga A."/>
            <person name="Aguilar-Osorio G."/>
            <person name="Amillis S."/>
            <person name="Uchima C.A."/>
            <person name="Anderluh G."/>
            <person name="Asadollahi M."/>
            <person name="Askin M."/>
            <person name="Barry K."/>
            <person name="Battaglia E."/>
            <person name="Bayram O."/>
            <person name="Benocci T."/>
            <person name="Braus-Stromeyer S.A."/>
            <person name="Caldana C."/>
            <person name="Canovas D."/>
            <person name="Cerqueira G.C."/>
            <person name="Chen F."/>
            <person name="Chen W."/>
            <person name="Choi C."/>
            <person name="Clum A."/>
            <person name="Dos Santos R.A."/>
            <person name="Damasio A.R."/>
            <person name="Diallinas G."/>
            <person name="Emri T."/>
            <person name="Fekete E."/>
            <person name="Flipphi M."/>
            <person name="Freyberg S."/>
            <person name="Gallo A."/>
            <person name="Gournas C."/>
            <person name="Habgood R."/>
            <person name="Hainaut M."/>
            <person name="Harispe M.L."/>
            <person name="Henrissat B."/>
            <person name="Hilden K.S."/>
            <person name="Hope R."/>
            <person name="Hossain A."/>
            <person name="Karabika E."/>
            <person name="Karaffa L."/>
            <person name="Karanyi Z."/>
            <person name="Krasevec N."/>
            <person name="Kuo A."/>
            <person name="Kusch H."/>
            <person name="LaButti K."/>
            <person name="Lagendijk E.L."/>
            <person name="Lapidus A."/>
            <person name="Levasseur A."/>
            <person name="Lindquist E."/>
            <person name="Lipzen A."/>
            <person name="Logrieco A.F."/>
            <person name="MacCabe A."/>
            <person name="Maekelae M.R."/>
            <person name="Malavazi I."/>
            <person name="Melin P."/>
            <person name="Meyer V."/>
            <person name="Mielnichuk N."/>
            <person name="Miskei M."/>
            <person name="Molnar A.P."/>
            <person name="Mule G."/>
            <person name="Ngan C.Y."/>
            <person name="Orejas M."/>
            <person name="Orosz E."/>
            <person name="Ouedraogo J.P."/>
            <person name="Overkamp K.M."/>
            <person name="Park H.-S."/>
            <person name="Perrone G."/>
            <person name="Piumi F."/>
            <person name="Punt P.J."/>
            <person name="Ram A.F."/>
            <person name="Ramon A."/>
            <person name="Rauscher S."/>
            <person name="Record E."/>
            <person name="Riano-Pachon D.M."/>
            <person name="Robert V."/>
            <person name="Roehrig J."/>
            <person name="Ruller R."/>
            <person name="Salamov A."/>
            <person name="Salih N.S."/>
            <person name="Samson R.A."/>
            <person name="Sandor E."/>
            <person name="Sanguinetti M."/>
            <person name="Schuetze T."/>
            <person name="Sepcic K."/>
            <person name="Shelest E."/>
            <person name="Sherlock G."/>
            <person name="Sophianopoulou V."/>
            <person name="Squina F.M."/>
            <person name="Sun H."/>
            <person name="Susca A."/>
            <person name="Todd R.B."/>
            <person name="Tsang A."/>
            <person name="Unkles S.E."/>
            <person name="van de Wiele N."/>
            <person name="van Rossen-Uffink D."/>
            <person name="Oliveira J.V."/>
            <person name="Vesth T.C."/>
            <person name="Visser J."/>
            <person name="Yu J.-H."/>
            <person name="Zhou M."/>
            <person name="Andersen M.R."/>
            <person name="Archer D.B."/>
            <person name="Baker S.E."/>
            <person name="Benoit I."/>
            <person name="Brakhage A.A."/>
            <person name="Braus G.H."/>
            <person name="Fischer R."/>
            <person name="Frisvad J.C."/>
            <person name="Goldman G.H."/>
            <person name="Houbraken J."/>
            <person name="Oakley B."/>
            <person name="Pocsi I."/>
            <person name="Scazzocchio C."/>
            <person name="Seiboth B."/>
            <person name="vanKuyk P.A."/>
            <person name="Wortman J."/>
            <person name="Dyer P.S."/>
            <person name="Grigoriev I.V."/>
        </authorList>
    </citation>
    <scope>NUCLEOTIDE SEQUENCE [LARGE SCALE GENOMIC DNA]</scope>
    <source>
        <strain evidence="5">DTO 134E9</strain>
    </source>
</reference>
<evidence type="ECO:0008006" key="6">
    <source>
        <dbReference type="Google" id="ProtNLM"/>
    </source>
</evidence>
<proteinExistence type="predicted"/>
<sequence length="296" mass="32291">MLRVLFLLSTLWTPIRGIANTQQLPCRSVCNGGGNTGPGDLICVDEQYNSTKTGRIMKECLECESNSTTYKSPTENDLYYFLFNQQWTVQYCLFEHSTQTSAWPQCQSNCSGIQDVLEHGWNVNTNNAVGQYDYCKWNGSAFGKNVGSCASCLGGVPGSVTLSNFLLNLETACNTQPNSSKNDTLKLSRPLFYTPWEESESSGLSTGAKAGIGVGVGVGGILVIAGVVWVILRRRGQKQHHERIPQEEEVKNTGPSEMETPANHLELHAGAVAVEMENTARQVRTVPGPPSELPVN</sequence>
<name>A0A1L9RPU5_ASPWE</name>
<protein>
    <recommendedName>
        <fullName evidence="6">WSC domain-containing protein</fullName>
    </recommendedName>
</protein>
<dbReference type="EMBL" id="KV878211">
    <property type="protein sequence ID" value="OJJ36961.1"/>
    <property type="molecule type" value="Genomic_DNA"/>
</dbReference>
<dbReference type="RefSeq" id="XP_040690637.1">
    <property type="nucleotide sequence ID" value="XM_040836082.1"/>
</dbReference>
<feature type="region of interest" description="Disordered" evidence="1">
    <location>
        <begin position="238"/>
        <end position="264"/>
    </location>
</feature>
<dbReference type="AlphaFoldDB" id="A0A1L9RPU5"/>
<dbReference type="OrthoDB" id="5426678at2759"/>
<keyword evidence="3" id="KW-0732">Signal</keyword>
<feature type="compositionally biased region" description="Basic and acidic residues" evidence="1">
    <location>
        <begin position="242"/>
        <end position="251"/>
    </location>
</feature>